<dbReference type="PANTHER" id="PTHR21505">
    <property type="entry name" value="MADF DOMAIN-CONTAINING PROTEIN-RELATED"/>
    <property type="match status" value="1"/>
</dbReference>
<evidence type="ECO:0000259" key="2">
    <source>
        <dbReference type="PROSITE" id="PS51029"/>
    </source>
</evidence>
<reference evidence="3 4" key="1">
    <citation type="submission" date="2023-11" db="EMBL/GenBank/DDBJ databases">
        <title>Halocaridina rubra genome assembly.</title>
        <authorList>
            <person name="Smith C."/>
        </authorList>
    </citation>
    <scope>NUCLEOTIDE SEQUENCE [LARGE SCALE GENOMIC DNA]</scope>
    <source>
        <strain evidence="3">EP-1</strain>
        <tissue evidence="3">Whole</tissue>
    </source>
</reference>
<dbReference type="PANTHER" id="PTHR21505:SF8">
    <property type="entry name" value="DPT-YFP REPRESSOR BY OVEREXPRESSION, ISOFORM D-RELATED"/>
    <property type="match status" value="1"/>
</dbReference>
<protein>
    <recommendedName>
        <fullName evidence="2">MADF domain-containing protein</fullName>
    </recommendedName>
</protein>
<dbReference type="Pfam" id="PF10545">
    <property type="entry name" value="MADF_DNA_bdg"/>
    <property type="match status" value="1"/>
</dbReference>
<feature type="domain" description="MADF" evidence="2">
    <location>
        <begin position="14"/>
        <end position="109"/>
    </location>
</feature>
<name>A0AAN8XG80_HALRR</name>
<organism evidence="3 4">
    <name type="scientific">Halocaridina rubra</name>
    <name type="common">Hawaiian red shrimp</name>
    <dbReference type="NCBI Taxonomy" id="373956"/>
    <lineage>
        <taxon>Eukaryota</taxon>
        <taxon>Metazoa</taxon>
        <taxon>Ecdysozoa</taxon>
        <taxon>Arthropoda</taxon>
        <taxon>Crustacea</taxon>
        <taxon>Multicrustacea</taxon>
        <taxon>Malacostraca</taxon>
        <taxon>Eumalacostraca</taxon>
        <taxon>Eucarida</taxon>
        <taxon>Decapoda</taxon>
        <taxon>Pleocyemata</taxon>
        <taxon>Caridea</taxon>
        <taxon>Atyoidea</taxon>
        <taxon>Atyidae</taxon>
        <taxon>Halocaridina</taxon>
    </lineage>
</organism>
<evidence type="ECO:0000313" key="3">
    <source>
        <dbReference type="EMBL" id="KAK7079798.1"/>
    </source>
</evidence>
<keyword evidence="4" id="KW-1185">Reference proteome</keyword>
<dbReference type="InterPro" id="IPR006578">
    <property type="entry name" value="MADF-dom"/>
</dbReference>
<proteinExistence type="predicted"/>
<comment type="caution">
    <text evidence="3">The sequence shown here is derived from an EMBL/GenBank/DDBJ whole genome shotgun (WGS) entry which is preliminary data.</text>
</comment>
<accession>A0AAN8XG80</accession>
<evidence type="ECO:0000256" key="1">
    <source>
        <dbReference type="SAM" id="MobiDB-lite"/>
    </source>
</evidence>
<gene>
    <name evidence="3" type="ORF">SK128_016389</name>
</gene>
<feature type="region of interest" description="Disordered" evidence="1">
    <location>
        <begin position="140"/>
        <end position="163"/>
    </location>
</feature>
<dbReference type="PROSITE" id="PS51029">
    <property type="entry name" value="MADF"/>
    <property type="match status" value="1"/>
</dbReference>
<feature type="non-terminal residue" evidence="3">
    <location>
        <position position="236"/>
    </location>
</feature>
<dbReference type="SMART" id="SM00595">
    <property type="entry name" value="MADF"/>
    <property type="match status" value="1"/>
</dbReference>
<dbReference type="Proteomes" id="UP001381693">
    <property type="component" value="Unassembled WGS sequence"/>
</dbReference>
<evidence type="ECO:0000313" key="4">
    <source>
        <dbReference type="Proteomes" id="UP001381693"/>
    </source>
</evidence>
<dbReference type="EMBL" id="JAXCGZ010006387">
    <property type="protein sequence ID" value="KAK7079798.1"/>
    <property type="molecule type" value="Genomic_DNA"/>
</dbReference>
<dbReference type="AlphaFoldDB" id="A0AAN8XG80"/>
<sequence>MSAQTQEDRQFITECIQVYRQLPALWKVKSEEYRDRNKKKESYDILIRKFRERCPQADRETVKKKFNSLRTNFRKELKKVADSVQAGGEIYESNLWYFNDLLFLEDQDLKESTPSTDTLTVEKRDEEIDEGFLMKDTTMSVDPFASPQQPDPPPNEQKHGEQQDQLDQLISMTYQRLKDSENEYLLLAKSWAIELSKMDKMQQLFAKKCINDILFAGQLGILDLNSFDMIAAVIRQ</sequence>